<dbReference type="Proteomes" id="UP000246740">
    <property type="component" value="Unassembled WGS sequence"/>
</dbReference>
<evidence type="ECO:0000256" key="1">
    <source>
        <dbReference type="SAM" id="MobiDB-lite"/>
    </source>
</evidence>
<keyword evidence="3" id="KW-1185">Reference proteome</keyword>
<gene>
    <name evidence="2" type="ORF">BCV70DRAFT_196969</name>
</gene>
<evidence type="ECO:0000313" key="2">
    <source>
        <dbReference type="EMBL" id="PWZ02721.1"/>
    </source>
</evidence>
<proteinExistence type="predicted"/>
<dbReference type="AlphaFoldDB" id="A0A317XZL9"/>
<evidence type="ECO:0000313" key="3">
    <source>
        <dbReference type="Proteomes" id="UP000246740"/>
    </source>
</evidence>
<name>A0A317XZL9_9BASI</name>
<feature type="region of interest" description="Disordered" evidence="1">
    <location>
        <begin position="30"/>
        <end position="72"/>
    </location>
</feature>
<sequence length="72" mass="8505">MRRESTWDRAKAVPYTSGLPKIAEASAFSESNYASMQQKQRREKERARERKSERVRELDRQLEAKMQTGEQT</sequence>
<organism evidence="2 3">
    <name type="scientific">Testicularia cyperi</name>
    <dbReference type="NCBI Taxonomy" id="1882483"/>
    <lineage>
        <taxon>Eukaryota</taxon>
        <taxon>Fungi</taxon>
        <taxon>Dikarya</taxon>
        <taxon>Basidiomycota</taxon>
        <taxon>Ustilaginomycotina</taxon>
        <taxon>Ustilaginomycetes</taxon>
        <taxon>Ustilaginales</taxon>
        <taxon>Anthracoideaceae</taxon>
        <taxon>Testicularia</taxon>
    </lineage>
</organism>
<dbReference type="EMBL" id="KZ819188">
    <property type="protein sequence ID" value="PWZ02721.1"/>
    <property type="molecule type" value="Genomic_DNA"/>
</dbReference>
<protein>
    <submittedName>
        <fullName evidence="2">Uncharacterized protein</fullName>
    </submittedName>
</protein>
<dbReference type="InParanoid" id="A0A317XZL9"/>
<accession>A0A317XZL9</accession>
<feature type="non-terminal residue" evidence="2">
    <location>
        <position position="72"/>
    </location>
</feature>
<feature type="compositionally biased region" description="Basic and acidic residues" evidence="1">
    <location>
        <begin position="40"/>
        <end position="63"/>
    </location>
</feature>
<reference evidence="2 3" key="1">
    <citation type="journal article" date="2018" name="Mol. Biol. Evol.">
        <title>Broad Genomic Sampling Reveals a Smut Pathogenic Ancestry of the Fungal Clade Ustilaginomycotina.</title>
        <authorList>
            <person name="Kijpornyongpan T."/>
            <person name="Mondo S.J."/>
            <person name="Barry K."/>
            <person name="Sandor L."/>
            <person name="Lee J."/>
            <person name="Lipzen A."/>
            <person name="Pangilinan J."/>
            <person name="LaButti K."/>
            <person name="Hainaut M."/>
            <person name="Henrissat B."/>
            <person name="Grigoriev I.V."/>
            <person name="Spatafora J.W."/>
            <person name="Aime M.C."/>
        </authorList>
    </citation>
    <scope>NUCLEOTIDE SEQUENCE [LARGE SCALE GENOMIC DNA]</scope>
    <source>
        <strain evidence="2 3">MCA 3645</strain>
    </source>
</reference>